<proteinExistence type="predicted"/>
<evidence type="ECO:0000256" key="2">
    <source>
        <dbReference type="SAM" id="MobiDB-lite"/>
    </source>
</evidence>
<feature type="compositionally biased region" description="Polar residues" evidence="2">
    <location>
        <begin position="87"/>
        <end position="97"/>
    </location>
</feature>
<gene>
    <name evidence="4" type="primary">SDCCAG8</name>
</gene>
<dbReference type="Pfam" id="PF15964">
    <property type="entry name" value="CCCAP"/>
    <property type="match status" value="1"/>
</dbReference>
<reference evidence="4" key="1">
    <citation type="submission" date="2025-08" db="UniProtKB">
        <authorList>
            <consortium name="RefSeq"/>
        </authorList>
    </citation>
    <scope>IDENTIFICATION</scope>
    <source>
        <tissue evidence="4">Sperm</tissue>
    </source>
</reference>
<evidence type="ECO:0000256" key="1">
    <source>
        <dbReference type="SAM" id="Coils"/>
    </source>
</evidence>
<feature type="region of interest" description="Disordered" evidence="2">
    <location>
        <begin position="84"/>
        <end position="110"/>
    </location>
</feature>
<feature type="coiled-coil region" evidence="1">
    <location>
        <begin position="243"/>
        <end position="270"/>
    </location>
</feature>
<dbReference type="PANTHER" id="PTHR34343">
    <property type="entry name" value="SEROLOGICALLY DEFINED COLON CANCER ANTIGEN 8"/>
    <property type="match status" value="1"/>
</dbReference>
<keyword evidence="3" id="KW-1185">Reference proteome</keyword>
<feature type="compositionally biased region" description="Polar residues" evidence="2">
    <location>
        <begin position="206"/>
        <end position="220"/>
    </location>
</feature>
<feature type="region of interest" description="Disordered" evidence="2">
    <location>
        <begin position="30"/>
        <end position="58"/>
    </location>
</feature>
<dbReference type="RefSeq" id="XP_032804413.1">
    <property type="nucleotide sequence ID" value="XM_032948522.1"/>
</dbReference>
<dbReference type="GO" id="GO:0007098">
    <property type="term" value="P:centrosome cycle"/>
    <property type="evidence" value="ECO:0007669"/>
    <property type="project" value="InterPro"/>
</dbReference>
<dbReference type="CTD" id="10806"/>
<dbReference type="GO" id="GO:0030010">
    <property type="term" value="P:establishment of cell polarity"/>
    <property type="evidence" value="ECO:0007669"/>
    <property type="project" value="TreeGrafter"/>
</dbReference>
<evidence type="ECO:0000313" key="3">
    <source>
        <dbReference type="Proteomes" id="UP001318040"/>
    </source>
</evidence>
<keyword evidence="1" id="KW-0175">Coiled coil</keyword>
<feature type="compositionally biased region" description="Basic and acidic residues" evidence="2">
    <location>
        <begin position="195"/>
        <end position="205"/>
    </location>
</feature>
<feature type="coiled-coil region" evidence="1">
    <location>
        <begin position="585"/>
        <end position="651"/>
    </location>
</feature>
<feature type="compositionally biased region" description="Basic and acidic residues" evidence="2">
    <location>
        <begin position="35"/>
        <end position="50"/>
    </location>
</feature>
<protein>
    <submittedName>
        <fullName evidence="4">Serologically defined colon cancer antigen 8 isoform X1</fullName>
    </submittedName>
</protein>
<dbReference type="GO" id="GO:0001764">
    <property type="term" value="P:neuron migration"/>
    <property type="evidence" value="ECO:0007669"/>
    <property type="project" value="TreeGrafter"/>
</dbReference>
<organism evidence="3 4">
    <name type="scientific">Petromyzon marinus</name>
    <name type="common">Sea lamprey</name>
    <dbReference type="NCBI Taxonomy" id="7757"/>
    <lineage>
        <taxon>Eukaryota</taxon>
        <taxon>Metazoa</taxon>
        <taxon>Chordata</taxon>
        <taxon>Craniata</taxon>
        <taxon>Vertebrata</taxon>
        <taxon>Cyclostomata</taxon>
        <taxon>Hyperoartia</taxon>
        <taxon>Petromyzontiformes</taxon>
        <taxon>Petromyzontidae</taxon>
        <taxon>Petromyzon</taxon>
    </lineage>
</organism>
<dbReference type="PANTHER" id="PTHR34343:SF1">
    <property type="entry name" value="SEROLOGICALLY DEFINED COLON CANCER ANTIGEN 8"/>
    <property type="match status" value="1"/>
</dbReference>
<dbReference type="GO" id="GO:0005814">
    <property type="term" value="C:centriole"/>
    <property type="evidence" value="ECO:0007669"/>
    <property type="project" value="TreeGrafter"/>
</dbReference>
<feature type="coiled-coil region" evidence="1">
    <location>
        <begin position="315"/>
        <end position="551"/>
    </location>
</feature>
<feature type="region of interest" description="Disordered" evidence="2">
    <location>
        <begin position="191"/>
        <end position="220"/>
    </location>
</feature>
<dbReference type="GO" id="GO:0005813">
    <property type="term" value="C:centrosome"/>
    <property type="evidence" value="ECO:0007669"/>
    <property type="project" value="InterPro"/>
</dbReference>
<dbReference type="Proteomes" id="UP001318040">
    <property type="component" value="Chromosome 6"/>
</dbReference>
<name>A0AAJ7WPW5_PETMA</name>
<sequence>MTTRLRRGDEEALAVYRASLRERATFSLDLQGSTLEERAEDPLDTSHTEDEWAPLTATPKVQWQELRHSDAVTQLRTLLRKHENQELPFSSSPGSSPQRDHGSGFRESDVSVPTVDELVPFIHRQAEYVQHLEAQVQFCKEELLGIKQRVKVVVLENENLRDELKRESVQESLSDHAENYVLDAVQLPRSQSNELPKRVAEEKTSNTKQSPSHTAASSVATAIQQEQWKLELERLKALHEARTQTMEAQMNSLRMDLSESQRKCEEFRLKLRQQEGPGGGVPGGLCVKCAQYKAVLAHTHSDAHVQTIGRLTKERDELMDTLAGLRCTVSELQRREAAACEQVKATLETAEEANLEKAKMAVECEQIRSELSRQKERLGKELSLLQERIVLARNTAHNEAGKEKKALDSTVKFLSEKVGTLEAQLERLTREKGVIGDQLEEAQKQLTAHETDLSKMCGEMRFQLNQAKLRKDEAEKELKEYRMKAMRQMDVKEQEVERLEMELAELRRRLERAEGEAARAGDERIQLTHRLGTAEQQFQIARMEKESLQRRIADDSRSLRTQAEQREQELIAHIQLSESQHRERVSELEALSSSQNALLKQLKDECKLLSGKLSGMNEKYRAEVAQLSQENGELRERLARTRQRADDLESQCVQHGRIHERMKERLQQLDVHSQASARQVVELLGKQGALLHERQLLSHETHFLKTQAVGHRLDRAKPFLPGKARDHTNVPSVAASSECTAYGRHLHPFSNWPAPETASFMAFSMS</sequence>
<dbReference type="AlphaFoldDB" id="A0AAJ7WPW5"/>
<dbReference type="KEGG" id="pmrn:116939754"/>
<dbReference type="GO" id="GO:0035148">
    <property type="term" value="P:tube formation"/>
    <property type="evidence" value="ECO:0007669"/>
    <property type="project" value="TreeGrafter"/>
</dbReference>
<evidence type="ECO:0000313" key="4">
    <source>
        <dbReference type="RefSeq" id="XP_032804413.1"/>
    </source>
</evidence>
<feature type="compositionally biased region" description="Basic and acidic residues" evidence="2">
    <location>
        <begin position="98"/>
        <end position="109"/>
    </location>
</feature>
<dbReference type="InterPro" id="IPR031887">
    <property type="entry name" value="SDCCAG8"/>
</dbReference>
<accession>A0AAJ7WPW5</accession>